<evidence type="ECO:0000256" key="1">
    <source>
        <dbReference type="SAM" id="MobiDB-lite"/>
    </source>
</evidence>
<protein>
    <recommendedName>
        <fullName evidence="4">EVE domain-containing protein</fullName>
    </recommendedName>
</protein>
<feature type="compositionally biased region" description="Acidic residues" evidence="1">
    <location>
        <begin position="238"/>
        <end position="251"/>
    </location>
</feature>
<organism evidence="2 3">
    <name type="scientific">Fadolivirus FV1/VV64</name>
    <dbReference type="NCBI Taxonomy" id="3070911"/>
    <lineage>
        <taxon>Viruses</taxon>
        <taxon>Varidnaviria</taxon>
        <taxon>Bamfordvirae</taxon>
        <taxon>Nucleocytoviricota</taxon>
        <taxon>Megaviricetes</taxon>
        <taxon>Imitervirales</taxon>
        <taxon>Mimiviridae</taxon>
        <taxon>Klosneuvirinae</taxon>
        <taxon>Fadolivirus</taxon>
        <taxon>Fadolivirus algeromassiliense</taxon>
    </lineage>
</organism>
<proteinExistence type="predicted"/>
<dbReference type="Proteomes" id="UP001162001">
    <property type="component" value="Segment"/>
</dbReference>
<evidence type="ECO:0000313" key="2">
    <source>
        <dbReference type="EMBL" id="QKF94240.1"/>
    </source>
</evidence>
<sequence>MKLLISKDTTFWIYVMTKNTYTEYIKNKTEYISFFENKVSKGDIVIIFNKDRLSNGFASILQLETDLEDNDDTVNIFKNNNLNRVYGKVGYKIIFPELIKIETVLEYLKTDVPGFKNAMSFRSKFLKNENIIVELYLYGKKIVDRLLVISEDTNKKLLTKQTVVMPIQHKTVPIKAKNNKVITKITTKKNIQVIEDDNENNDENNDEDNDEDNDNDNENEIDEDGDNEVNSKKTPFQIDDDDDLNEDEDCNEEDNIGGYIPIMIIPCKDYNLPKVNRDKYFKEHYKSCNNCDITNNNNRELCSILDKSKIQFIEITDEKHMYLNSALDAYLNLRNHKPLDAIEFPFIRVMYLNNDDDIYDKCLLITWQDKE</sequence>
<gene>
    <name evidence="2" type="ORF">Fadolivirus_1_782</name>
</gene>
<feature type="compositionally biased region" description="Acidic residues" evidence="1">
    <location>
        <begin position="194"/>
        <end position="227"/>
    </location>
</feature>
<keyword evidence="3" id="KW-1185">Reference proteome</keyword>
<evidence type="ECO:0000313" key="3">
    <source>
        <dbReference type="Proteomes" id="UP001162001"/>
    </source>
</evidence>
<feature type="region of interest" description="Disordered" evidence="1">
    <location>
        <begin position="193"/>
        <end position="251"/>
    </location>
</feature>
<accession>A0A7D3QX82</accession>
<evidence type="ECO:0008006" key="4">
    <source>
        <dbReference type="Google" id="ProtNLM"/>
    </source>
</evidence>
<name>A0A7D3QX82_9VIRU</name>
<reference evidence="2 3" key="1">
    <citation type="submission" date="2020-04" db="EMBL/GenBank/DDBJ databases">
        <title>Advantages and limits of metagenomic assembly and binning of a giant virus.</title>
        <authorList>
            <person name="Schulz F."/>
            <person name="Andreani J."/>
            <person name="Francis R."/>
            <person name="Boudjemaa H."/>
            <person name="Bou Khalil J.Y."/>
            <person name="Lee J."/>
            <person name="La Scola B."/>
            <person name="Woyke T."/>
        </authorList>
    </citation>
    <scope>NUCLEOTIDE SEQUENCE [LARGE SCALE GENOMIC DNA]</scope>
    <source>
        <strain evidence="2 3">FV1/VV64</strain>
    </source>
</reference>
<dbReference type="EMBL" id="MT418680">
    <property type="protein sequence ID" value="QKF94240.1"/>
    <property type="molecule type" value="Genomic_DNA"/>
</dbReference>